<comment type="caution">
    <text evidence="1">The sequence shown here is derived from an EMBL/GenBank/DDBJ whole genome shotgun (WGS) entry which is preliminary data.</text>
</comment>
<evidence type="ECO:0000313" key="2">
    <source>
        <dbReference type="Proteomes" id="UP001060085"/>
    </source>
</evidence>
<dbReference type="EMBL" id="CM044702">
    <property type="protein sequence ID" value="KAI5678051.1"/>
    <property type="molecule type" value="Genomic_DNA"/>
</dbReference>
<sequence length="95" mass="10485">MSVKGVDVSEFIKEVHRELNCNIARHTCIEGGEAYKWKQLSAVSGLNRGLVANEDVAKDLESVTGPVDLSADLLILEKILQYRTAFSVLLDAIRL</sequence>
<keyword evidence="2" id="KW-1185">Reference proteome</keyword>
<gene>
    <name evidence="1" type="ORF">M9H77_09001</name>
</gene>
<proteinExistence type="predicted"/>
<name>A0ACC0BZK1_CATRO</name>
<reference evidence="2" key="1">
    <citation type="journal article" date="2023" name="Nat. Plants">
        <title>Single-cell RNA sequencing provides a high-resolution roadmap for understanding the multicellular compartmentation of specialized metabolism.</title>
        <authorList>
            <person name="Sun S."/>
            <person name="Shen X."/>
            <person name="Li Y."/>
            <person name="Li Y."/>
            <person name="Wang S."/>
            <person name="Li R."/>
            <person name="Zhang H."/>
            <person name="Shen G."/>
            <person name="Guo B."/>
            <person name="Wei J."/>
            <person name="Xu J."/>
            <person name="St-Pierre B."/>
            <person name="Chen S."/>
            <person name="Sun C."/>
        </authorList>
    </citation>
    <scope>NUCLEOTIDE SEQUENCE [LARGE SCALE GENOMIC DNA]</scope>
</reference>
<accession>A0ACC0BZK1</accession>
<protein>
    <submittedName>
        <fullName evidence="1">Uncharacterized protein</fullName>
    </submittedName>
</protein>
<dbReference type="Proteomes" id="UP001060085">
    <property type="component" value="Linkage Group LG02"/>
</dbReference>
<evidence type="ECO:0000313" key="1">
    <source>
        <dbReference type="EMBL" id="KAI5678051.1"/>
    </source>
</evidence>
<organism evidence="1 2">
    <name type="scientific">Catharanthus roseus</name>
    <name type="common">Madagascar periwinkle</name>
    <name type="synonym">Vinca rosea</name>
    <dbReference type="NCBI Taxonomy" id="4058"/>
    <lineage>
        <taxon>Eukaryota</taxon>
        <taxon>Viridiplantae</taxon>
        <taxon>Streptophyta</taxon>
        <taxon>Embryophyta</taxon>
        <taxon>Tracheophyta</taxon>
        <taxon>Spermatophyta</taxon>
        <taxon>Magnoliopsida</taxon>
        <taxon>eudicotyledons</taxon>
        <taxon>Gunneridae</taxon>
        <taxon>Pentapetalae</taxon>
        <taxon>asterids</taxon>
        <taxon>lamiids</taxon>
        <taxon>Gentianales</taxon>
        <taxon>Apocynaceae</taxon>
        <taxon>Rauvolfioideae</taxon>
        <taxon>Vinceae</taxon>
        <taxon>Catharanthinae</taxon>
        <taxon>Catharanthus</taxon>
    </lineage>
</organism>